<dbReference type="SUPFAM" id="SSF52540">
    <property type="entry name" value="P-loop containing nucleoside triphosphate hydrolases"/>
    <property type="match status" value="1"/>
</dbReference>
<dbReference type="InterPro" id="IPR050678">
    <property type="entry name" value="DNA_Partitioning_ATPase"/>
</dbReference>
<dbReference type="CDD" id="cd02042">
    <property type="entry name" value="ParAB_family"/>
    <property type="match status" value="1"/>
</dbReference>
<dbReference type="EMBL" id="SOGN01000013">
    <property type="protein sequence ID" value="TFC83510.1"/>
    <property type="molecule type" value="Genomic_DNA"/>
</dbReference>
<keyword evidence="3" id="KW-1185">Reference proteome</keyword>
<gene>
    <name evidence="2" type="ORF">E3T23_01935</name>
</gene>
<dbReference type="Proteomes" id="UP000298433">
    <property type="component" value="Unassembled WGS sequence"/>
</dbReference>
<evidence type="ECO:0000313" key="2">
    <source>
        <dbReference type="EMBL" id="TFC83510.1"/>
    </source>
</evidence>
<comment type="caution">
    <text evidence="2">The sequence shown here is derived from an EMBL/GenBank/DDBJ whole genome shotgun (WGS) entry which is preliminary data.</text>
</comment>
<dbReference type="InterPro" id="IPR025669">
    <property type="entry name" value="AAA_dom"/>
</dbReference>
<name>A0A4R8XW35_9MICO</name>
<accession>A0A4R8XW35</accession>
<proteinExistence type="predicted"/>
<dbReference type="Pfam" id="PF13614">
    <property type="entry name" value="AAA_31"/>
    <property type="match status" value="1"/>
</dbReference>
<evidence type="ECO:0000313" key="3">
    <source>
        <dbReference type="Proteomes" id="UP000298433"/>
    </source>
</evidence>
<evidence type="ECO:0000259" key="1">
    <source>
        <dbReference type="Pfam" id="PF13614"/>
    </source>
</evidence>
<protein>
    <submittedName>
        <fullName evidence="2">ParA family protein</fullName>
    </submittedName>
</protein>
<reference evidence="2 3" key="1">
    <citation type="submission" date="2019-03" db="EMBL/GenBank/DDBJ databases">
        <title>Genomics of glacier-inhabiting Cryobacterium strains.</title>
        <authorList>
            <person name="Liu Q."/>
            <person name="Xin Y.-H."/>
        </authorList>
    </citation>
    <scope>NUCLEOTIDE SEQUENCE [LARGE SCALE GENOMIC DNA]</scope>
    <source>
        <strain evidence="2 3">TMT2-48-2</strain>
    </source>
</reference>
<sequence>MRIVSIANQKGGAGKTTTVMNLASVCAENSRVLVVDVDPQGSSAWWADRAGDSLPFDVADDTDPRNLARLRELPYDVVFVDTPGSLEGRDVLSTVLGESDFVILPTEPSPLAFAPLMATINEVVLPAGVNYRVLVNRVDPRVPSDLVDAQGLLDGAGFARFEAAIRDYKIHKMAPIEGRVVTQYADGDSRIASKAREDYRRVALELVSYWANTKGGK</sequence>
<dbReference type="PANTHER" id="PTHR13696:SF99">
    <property type="entry name" value="COBYRINIC ACID AC-DIAMIDE SYNTHASE"/>
    <property type="match status" value="1"/>
</dbReference>
<feature type="domain" description="AAA" evidence="1">
    <location>
        <begin position="1"/>
        <end position="43"/>
    </location>
</feature>
<dbReference type="RefSeq" id="WP_134367338.1">
    <property type="nucleotide sequence ID" value="NZ_SOGN01000013.1"/>
</dbReference>
<organism evidence="2 3">
    <name type="scientific">Cryobacterium cheniae</name>
    <dbReference type="NCBI Taxonomy" id="1259262"/>
    <lineage>
        <taxon>Bacteria</taxon>
        <taxon>Bacillati</taxon>
        <taxon>Actinomycetota</taxon>
        <taxon>Actinomycetes</taxon>
        <taxon>Micrococcales</taxon>
        <taxon>Microbacteriaceae</taxon>
        <taxon>Cryobacterium</taxon>
    </lineage>
</organism>
<dbReference type="AlphaFoldDB" id="A0A4R8XW35"/>
<dbReference type="PANTHER" id="PTHR13696">
    <property type="entry name" value="P-LOOP CONTAINING NUCLEOSIDE TRIPHOSPHATE HYDROLASE"/>
    <property type="match status" value="1"/>
</dbReference>
<dbReference type="OrthoDB" id="3173068at2"/>
<dbReference type="InterPro" id="IPR027417">
    <property type="entry name" value="P-loop_NTPase"/>
</dbReference>
<dbReference type="PIRSF" id="PIRSF009320">
    <property type="entry name" value="Nuc_binding_HP_1000"/>
    <property type="match status" value="1"/>
</dbReference>
<dbReference type="Gene3D" id="3.40.50.300">
    <property type="entry name" value="P-loop containing nucleotide triphosphate hydrolases"/>
    <property type="match status" value="1"/>
</dbReference>